<accession>A0AAD9NM15</accession>
<dbReference type="Proteomes" id="UP001209878">
    <property type="component" value="Unassembled WGS sequence"/>
</dbReference>
<keyword evidence="1" id="KW-0812">Transmembrane</keyword>
<keyword evidence="1" id="KW-0472">Membrane</keyword>
<feature type="transmembrane region" description="Helical" evidence="1">
    <location>
        <begin position="31"/>
        <end position="53"/>
    </location>
</feature>
<protein>
    <submittedName>
        <fullName evidence="2">Uncharacterized protein</fullName>
    </submittedName>
</protein>
<proteinExistence type="predicted"/>
<comment type="caution">
    <text evidence="2">The sequence shown here is derived from an EMBL/GenBank/DDBJ whole genome shotgun (WGS) entry which is preliminary data.</text>
</comment>
<evidence type="ECO:0000313" key="2">
    <source>
        <dbReference type="EMBL" id="KAK2174955.1"/>
    </source>
</evidence>
<organism evidence="2 3">
    <name type="scientific">Ridgeia piscesae</name>
    <name type="common">Tubeworm</name>
    <dbReference type="NCBI Taxonomy" id="27915"/>
    <lineage>
        <taxon>Eukaryota</taxon>
        <taxon>Metazoa</taxon>
        <taxon>Spiralia</taxon>
        <taxon>Lophotrochozoa</taxon>
        <taxon>Annelida</taxon>
        <taxon>Polychaeta</taxon>
        <taxon>Sedentaria</taxon>
        <taxon>Canalipalpata</taxon>
        <taxon>Sabellida</taxon>
        <taxon>Siboglinidae</taxon>
        <taxon>Ridgeia</taxon>
    </lineage>
</organism>
<keyword evidence="1" id="KW-1133">Transmembrane helix</keyword>
<dbReference type="EMBL" id="JAODUO010000762">
    <property type="protein sequence ID" value="KAK2174955.1"/>
    <property type="molecule type" value="Genomic_DNA"/>
</dbReference>
<keyword evidence="3" id="KW-1185">Reference proteome</keyword>
<evidence type="ECO:0000313" key="3">
    <source>
        <dbReference type="Proteomes" id="UP001209878"/>
    </source>
</evidence>
<sequence>MTSNIKCSKHNARLVIDVVLHDIHVVVIHEYLTVIASTLVKIVLHVFNLRLVVRRCFRSQRFLLSVSLLHGYSVQVSNVFVRLIVDCGRRCLISLLVGIQYGGRLCCVKCLPTRMYTICICVVHFYRFEWSVCSIVGPSCVVVG</sequence>
<reference evidence="2" key="1">
    <citation type="journal article" date="2023" name="Mol. Biol. Evol.">
        <title>Third-Generation Sequencing Reveals the Adaptive Role of the Epigenome in Three Deep-Sea Polychaetes.</title>
        <authorList>
            <person name="Perez M."/>
            <person name="Aroh O."/>
            <person name="Sun Y."/>
            <person name="Lan Y."/>
            <person name="Juniper S.K."/>
            <person name="Young C.R."/>
            <person name="Angers B."/>
            <person name="Qian P.Y."/>
        </authorList>
    </citation>
    <scope>NUCLEOTIDE SEQUENCE</scope>
    <source>
        <strain evidence="2">R07B-5</strain>
    </source>
</reference>
<name>A0AAD9NM15_RIDPI</name>
<dbReference type="AlphaFoldDB" id="A0AAD9NM15"/>
<gene>
    <name evidence="2" type="ORF">NP493_764g00023</name>
</gene>
<evidence type="ECO:0000256" key="1">
    <source>
        <dbReference type="SAM" id="Phobius"/>
    </source>
</evidence>